<evidence type="ECO:0000256" key="6">
    <source>
        <dbReference type="ARBA" id="ARBA00022553"/>
    </source>
</evidence>
<dbReference type="PANTHER" id="PTHR31633">
    <property type="entry name" value="H/ACA RIBONUCLEOPROTEIN COMPLEX NON-CORE SUBUNIT NAF1"/>
    <property type="match status" value="1"/>
</dbReference>
<reference evidence="11" key="1">
    <citation type="journal article" date="2019" name="Mol. Biol. Evol.">
        <title>Blast fungal genomes show frequent chromosomal changes, gene gains and losses, and effector gene turnover.</title>
        <authorList>
            <person name="Gomez Luciano L.B."/>
            <person name="Jason Tsai I."/>
            <person name="Chuma I."/>
            <person name="Tosa Y."/>
            <person name="Chen Y.H."/>
            <person name="Li J.Y."/>
            <person name="Li M.Y."/>
            <person name="Jade Lu M.Y."/>
            <person name="Nakayashiki H."/>
            <person name="Li W.H."/>
        </authorList>
    </citation>
    <scope>NUCLEOTIDE SEQUENCE</scope>
    <source>
        <strain evidence="11">NI907</strain>
    </source>
</reference>
<feature type="compositionally biased region" description="Basic and acidic residues" evidence="9">
    <location>
        <begin position="487"/>
        <end position="499"/>
    </location>
</feature>
<dbReference type="GO" id="GO:0006364">
    <property type="term" value="P:rRNA processing"/>
    <property type="evidence" value="ECO:0007669"/>
    <property type="project" value="UniProtKB-KW"/>
</dbReference>
<dbReference type="GeneID" id="41967060"/>
<dbReference type="Gene3D" id="2.40.10.230">
    <property type="entry name" value="Probable tRNA pseudouridine synthase domain"/>
    <property type="match status" value="1"/>
</dbReference>
<dbReference type="InterPro" id="IPR009000">
    <property type="entry name" value="Transl_B-barrel_sf"/>
</dbReference>
<feature type="region of interest" description="Disordered" evidence="9">
    <location>
        <begin position="631"/>
        <end position="657"/>
    </location>
</feature>
<evidence type="ECO:0000256" key="1">
    <source>
        <dbReference type="ARBA" id="ARBA00004123"/>
    </source>
</evidence>
<dbReference type="InterPro" id="IPR040309">
    <property type="entry name" value="Naf1"/>
</dbReference>
<keyword evidence="8" id="KW-0539">Nucleus</keyword>
<dbReference type="GO" id="GO:0003723">
    <property type="term" value="F:RNA binding"/>
    <property type="evidence" value="ECO:0007669"/>
    <property type="project" value="UniProtKB-KW"/>
</dbReference>
<feature type="compositionally biased region" description="Low complexity" evidence="9">
    <location>
        <begin position="197"/>
        <end position="211"/>
    </location>
</feature>
<dbReference type="Proteomes" id="UP000515153">
    <property type="component" value="Unplaced"/>
</dbReference>
<dbReference type="GO" id="GO:0000493">
    <property type="term" value="P:box H/ACA snoRNP assembly"/>
    <property type="evidence" value="ECO:0007669"/>
    <property type="project" value="InterPro"/>
</dbReference>
<feature type="compositionally biased region" description="Low complexity" evidence="9">
    <location>
        <begin position="438"/>
        <end position="448"/>
    </location>
</feature>
<gene>
    <name evidence="11" type="ORF">PgNI_12200</name>
</gene>
<dbReference type="AlphaFoldDB" id="A0A6P8AQY9"/>
<evidence type="ECO:0000256" key="2">
    <source>
        <dbReference type="ARBA" id="ARBA00009801"/>
    </source>
</evidence>
<evidence type="ECO:0000256" key="3">
    <source>
        <dbReference type="ARBA" id="ARBA00021438"/>
    </source>
</evidence>
<feature type="compositionally biased region" description="Gly residues" evidence="9">
    <location>
        <begin position="418"/>
        <end position="427"/>
    </location>
</feature>
<feature type="region of interest" description="Disordered" evidence="9">
    <location>
        <begin position="383"/>
        <end position="614"/>
    </location>
</feature>
<evidence type="ECO:0000313" key="10">
    <source>
        <dbReference type="Proteomes" id="UP000515153"/>
    </source>
</evidence>
<feature type="compositionally biased region" description="Low complexity" evidence="9">
    <location>
        <begin position="174"/>
        <end position="188"/>
    </location>
</feature>
<feature type="region of interest" description="Disordered" evidence="9">
    <location>
        <begin position="166"/>
        <end position="221"/>
    </location>
</feature>
<feature type="compositionally biased region" description="Low complexity" evidence="9">
    <location>
        <begin position="631"/>
        <end position="640"/>
    </location>
</feature>
<feature type="compositionally biased region" description="Low complexity" evidence="9">
    <location>
        <begin position="564"/>
        <end position="578"/>
    </location>
</feature>
<accession>A0A6P8AQY9</accession>
<dbReference type="RefSeq" id="XP_030977304.1">
    <property type="nucleotide sequence ID" value="XM_031132155.1"/>
</dbReference>
<dbReference type="PANTHER" id="PTHR31633:SF1">
    <property type="entry name" value="H_ACA RIBONUCLEOPROTEIN COMPLEX NON-CORE SUBUNIT NAF1"/>
    <property type="match status" value="1"/>
</dbReference>
<evidence type="ECO:0000256" key="7">
    <source>
        <dbReference type="ARBA" id="ARBA00022884"/>
    </source>
</evidence>
<keyword evidence="6" id="KW-0597">Phosphoprotein</keyword>
<comment type="similarity">
    <text evidence="2">Belongs to the NAF1 family.</text>
</comment>
<dbReference type="FunFam" id="2.40.10.230:FF:000007">
    <property type="entry name" value="Chromosome 8, whole genome shotgun sequence"/>
    <property type="match status" value="1"/>
</dbReference>
<keyword evidence="5" id="KW-0698">rRNA processing</keyword>
<comment type="subcellular location">
    <subcellularLocation>
        <location evidence="1">Nucleus</location>
    </subcellularLocation>
</comment>
<dbReference type="SUPFAM" id="SSF50447">
    <property type="entry name" value="Translation proteins"/>
    <property type="match status" value="1"/>
</dbReference>
<dbReference type="KEGG" id="pgri:PgNI_12200"/>
<evidence type="ECO:0000313" key="11">
    <source>
        <dbReference type="RefSeq" id="XP_030977304.1"/>
    </source>
</evidence>
<feature type="compositionally biased region" description="Acidic residues" evidence="9">
    <location>
        <begin position="390"/>
        <end position="402"/>
    </location>
</feature>
<dbReference type="InterPro" id="IPR007504">
    <property type="entry name" value="H/ACA_rnp_Gar1/Naf1"/>
</dbReference>
<feature type="compositionally biased region" description="Basic residues" evidence="9">
    <location>
        <begin position="407"/>
        <end position="417"/>
    </location>
</feature>
<name>A0A6P8AQY9_PYRGI</name>
<dbReference type="GO" id="GO:0005634">
    <property type="term" value="C:nucleus"/>
    <property type="evidence" value="ECO:0007669"/>
    <property type="project" value="UniProtKB-SubCell"/>
</dbReference>
<evidence type="ECO:0000256" key="5">
    <source>
        <dbReference type="ARBA" id="ARBA00022552"/>
    </source>
</evidence>
<keyword evidence="10" id="KW-1185">Reference proteome</keyword>
<reference evidence="11" key="2">
    <citation type="submission" date="2019-10" db="EMBL/GenBank/DDBJ databases">
        <authorList>
            <consortium name="NCBI Genome Project"/>
        </authorList>
    </citation>
    <scope>NUCLEOTIDE SEQUENCE</scope>
    <source>
        <strain evidence="11">NI907</strain>
    </source>
</reference>
<evidence type="ECO:0000256" key="9">
    <source>
        <dbReference type="SAM" id="MobiDB-lite"/>
    </source>
</evidence>
<feature type="compositionally biased region" description="Gly residues" evidence="9">
    <location>
        <begin position="505"/>
        <end position="521"/>
    </location>
</feature>
<dbReference type="GO" id="GO:0001522">
    <property type="term" value="P:pseudouridine synthesis"/>
    <property type="evidence" value="ECO:0007669"/>
    <property type="project" value="InterPro"/>
</dbReference>
<dbReference type="GO" id="GO:0005732">
    <property type="term" value="C:sno(s)RNA-containing ribonucleoprotein complex"/>
    <property type="evidence" value="ECO:0007669"/>
    <property type="project" value="InterPro"/>
</dbReference>
<organism evidence="10 11">
    <name type="scientific">Pyricularia grisea</name>
    <name type="common">Crabgrass-specific blast fungus</name>
    <name type="synonym">Magnaporthe grisea</name>
    <dbReference type="NCBI Taxonomy" id="148305"/>
    <lineage>
        <taxon>Eukaryota</taxon>
        <taxon>Fungi</taxon>
        <taxon>Dikarya</taxon>
        <taxon>Ascomycota</taxon>
        <taxon>Pezizomycotina</taxon>
        <taxon>Sordariomycetes</taxon>
        <taxon>Sordariomycetidae</taxon>
        <taxon>Magnaporthales</taxon>
        <taxon>Pyriculariaceae</taxon>
        <taxon>Pyricularia</taxon>
    </lineage>
</organism>
<feature type="compositionally biased region" description="Polar residues" evidence="9">
    <location>
        <begin position="39"/>
        <end position="50"/>
    </location>
</feature>
<dbReference type="InterPro" id="IPR038664">
    <property type="entry name" value="Gar1/Naf1_Cbf5-bd_sf"/>
</dbReference>
<evidence type="ECO:0000256" key="4">
    <source>
        <dbReference type="ARBA" id="ARBA00022517"/>
    </source>
</evidence>
<protein>
    <recommendedName>
        <fullName evidence="3">H/ACA ribonucleoprotein complex non-core subunit NAF1</fullName>
    </recommendedName>
</protein>
<dbReference type="Pfam" id="PF04410">
    <property type="entry name" value="Gar1"/>
    <property type="match status" value="1"/>
</dbReference>
<sequence>MSGGFVIPGLGEAKPNETLPVTSFASEAFPKTDSETEHPSTISQVESDNPATEDAMNVDSSQLPEPTHAAGISTSATLPVNGDSMDVDESTQSAAHIQAPALTHDAQSQQSRPETAAPAAEKNTTQAATNPLAGENNDNMEDSAHVTDALDAALFAMSQPKLEDLGPTTEAIVQAQAPATTTEPTAQEGAVAEWEADSSPYESSSDSSSSDDSSDDDSESGAMGLEETVRMLMANGDDSDADSDAGGDGKNGGKGRQVRSKNEQPDWVPPKPEVTITEDMEILPLGTILRIVGNTVLIQSGDDGEERVLDIETAVCRADRSIIAAIADVIGSVLRPMYILRFATAEDVEKEGLTTDMPVFYSPQHAQVVLTRALRQQKGYDASNLHDEEIPMEDQEFSDDEQEQAHKRQQKMKKKANRGGGRGGRGGAQNRETGSGHHGSSSGAAANADVGLNYDDDDDGPYKPLSRPVNFGMGAPPSFEGAAGNDRSGERDNFRDRGRGRGRGNRGGFRGGRGGNSGGYSNGYSKPQQDRYPNYDQQQQQAPQSQPAAPYQWIPPPPPMTFNAGPQQAQQGGAAMPFAFPPFPPPAHQFGGNPTPAPPMGQHAPPVAPPAGQPQANWQAMAALYANPAFQQALRQAQQQQPPPGQPGWGQSPGAPQ</sequence>
<evidence type="ECO:0000256" key="8">
    <source>
        <dbReference type="ARBA" id="ARBA00023242"/>
    </source>
</evidence>
<reference evidence="11" key="3">
    <citation type="submission" date="2025-08" db="UniProtKB">
        <authorList>
            <consortium name="RefSeq"/>
        </authorList>
    </citation>
    <scope>IDENTIFICATION</scope>
    <source>
        <strain evidence="11">NI907</strain>
    </source>
</reference>
<proteinExistence type="inferred from homology"/>
<keyword evidence="7" id="KW-0694">RNA-binding</keyword>
<feature type="compositionally biased region" description="Low complexity" evidence="9">
    <location>
        <begin position="530"/>
        <end position="552"/>
    </location>
</feature>
<feature type="compositionally biased region" description="Gly residues" evidence="9">
    <location>
        <begin position="246"/>
        <end position="255"/>
    </location>
</feature>
<feature type="region of interest" description="Disordered" evidence="9">
    <location>
        <begin position="26"/>
        <end position="145"/>
    </location>
</feature>
<feature type="region of interest" description="Disordered" evidence="9">
    <location>
        <begin position="235"/>
        <end position="272"/>
    </location>
</feature>
<keyword evidence="4" id="KW-0690">Ribosome biogenesis</keyword>